<sequence length="38" mass="4218">MNTTVGIGTKENHEGRCKVCTAMVRAAMKQNLIELIKQ</sequence>
<dbReference type="EMBL" id="GBRH01231307">
    <property type="protein sequence ID" value="JAD66588.1"/>
    <property type="molecule type" value="Transcribed_RNA"/>
</dbReference>
<organism evidence="1">
    <name type="scientific">Arundo donax</name>
    <name type="common">Giant reed</name>
    <name type="synonym">Donax arundinaceus</name>
    <dbReference type="NCBI Taxonomy" id="35708"/>
    <lineage>
        <taxon>Eukaryota</taxon>
        <taxon>Viridiplantae</taxon>
        <taxon>Streptophyta</taxon>
        <taxon>Embryophyta</taxon>
        <taxon>Tracheophyta</taxon>
        <taxon>Spermatophyta</taxon>
        <taxon>Magnoliopsida</taxon>
        <taxon>Liliopsida</taxon>
        <taxon>Poales</taxon>
        <taxon>Poaceae</taxon>
        <taxon>PACMAD clade</taxon>
        <taxon>Arundinoideae</taxon>
        <taxon>Arundineae</taxon>
        <taxon>Arundo</taxon>
    </lineage>
</organism>
<reference evidence="1" key="2">
    <citation type="journal article" date="2015" name="Data Brief">
        <title>Shoot transcriptome of the giant reed, Arundo donax.</title>
        <authorList>
            <person name="Barrero R.A."/>
            <person name="Guerrero F.D."/>
            <person name="Moolhuijzen P."/>
            <person name="Goolsby J.A."/>
            <person name="Tidwell J."/>
            <person name="Bellgard S.E."/>
            <person name="Bellgard M.I."/>
        </authorList>
    </citation>
    <scope>NUCLEOTIDE SEQUENCE</scope>
    <source>
        <tissue evidence="1">Shoot tissue taken approximately 20 cm above the soil surface</tissue>
    </source>
</reference>
<evidence type="ECO:0000313" key="1">
    <source>
        <dbReference type="EMBL" id="JAD66588.1"/>
    </source>
</evidence>
<name>A0A0A9BWM5_ARUDO</name>
<reference evidence="1" key="1">
    <citation type="submission" date="2014-09" db="EMBL/GenBank/DDBJ databases">
        <authorList>
            <person name="Magalhaes I.L.F."/>
            <person name="Oliveira U."/>
            <person name="Santos F.R."/>
            <person name="Vidigal T.H.D.A."/>
            <person name="Brescovit A.D."/>
            <person name="Santos A.J."/>
        </authorList>
    </citation>
    <scope>NUCLEOTIDE SEQUENCE</scope>
    <source>
        <tissue evidence="1">Shoot tissue taken approximately 20 cm above the soil surface</tissue>
    </source>
</reference>
<dbReference type="AlphaFoldDB" id="A0A0A9BWM5"/>
<proteinExistence type="predicted"/>
<accession>A0A0A9BWM5</accession>
<protein>
    <submittedName>
        <fullName evidence="1">Uncharacterized protein</fullName>
    </submittedName>
</protein>